<reference evidence="2" key="1">
    <citation type="journal article" date="2023" name="Science">
        <title>Genome structures resolve the early diversification of teleost fishes.</title>
        <authorList>
            <person name="Parey E."/>
            <person name="Louis A."/>
            <person name="Montfort J."/>
            <person name="Bouchez O."/>
            <person name="Roques C."/>
            <person name="Iampietro C."/>
            <person name="Lluch J."/>
            <person name="Castinel A."/>
            <person name="Donnadieu C."/>
            <person name="Desvignes T."/>
            <person name="Floi Bucao C."/>
            <person name="Jouanno E."/>
            <person name="Wen M."/>
            <person name="Mejri S."/>
            <person name="Dirks R."/>
            <person name="Jansen H."/>
            <person name="Henkel C."/>
            <person name="Chen W.J."/>
            <person name="Zahm M."/>
            <person name="Cabau C."/>
            <person name="Klopp C."/>
            <person name="Thompson A.W."/>
            <person name="Robinson-Rechavi M."/>
            <person name="Braasch I."/>
            <person name="Lecointre G."/>
            <person name="Bobe J."/>
            <person name="Postlethwait J.H."/>
            <person name="Berthelot C."/>
            <person name="Roest Crollius H."/>
            <person name="Guiguen Y."/>
        </authorList>
    </citation>
    <scope>NUCLEOTIDE SEQUENCE</scope>
    <source>
        <strain evidence="2">NC1722</strain>
    </source>
</reference>
<feature type="compositionally biased region" description="Basic residues" evidence="1">
    <location>
        <begin position="156"/>
        <end position="171"/>
    </location>
</feature>
<feature type="region of interest" description="Disordered" evidence="1">
    <location>
        <begin position="1"/>
        <end position="51"/>
    </location>
</feature>
<gene>
    <name evidence="2" type="ORF">AAFF_G00073770</name>
</gene>
<comment type="caution">
    <text evidence="2">The sequence shown here is derived from an EMBL/GenBank/DDBJ whole genome shotgun (WGS) entry which is preliminary data.</text>
</comment>
<organism evidence="2 3">
    <name type="scientific">Aldrovandia affinis</name>
    <dbReference type="NCBI Taxonomy" id="143900"/>
    <lineage>
        <taxon>Eukaryota</taxon>
        <taxon>Metazoa</taxon>
        <taxon>Chordata</taxon>
        <taxon>Craniata</taxon>
        <taxon>Vertebrata</taxon>
        <taxon>Euteleostomi</taxon>
        <taxon>Actinopterygii</taxon>
        <taxon>Neopterygii</taxon>
        <taxon>Teleostei</taxon>
        <taxon>Notacanthiformes</taxon>
        <taxon>Halosauridae</taxon>
        <taxon>Aldrovandia</taxon>
    </lineage>
</organism>
<feature type="compositionally biased region" description="Polar residues" evidence="1">
    <location>
        <begin position="112"/>
        <end position="122"/>
    </location>
</feature>
<name>A0AAD7RY45_9TELE</name>
<accession>A0AAD7RY45</accession>
<proteinExistence type="predicted"/>
<keyword evidence="3" id="KW-1185">Reference proteome</keyword>
<sequence length="171" mass="18164">MAQGRDRKPDTGTTWNSVPLRQMGPAPGSPQRSPQEGGADQKSGKSISYGPRCAGALHIPSAYTGGGLLSAPLIKESLRFSFPSRRRWAERFHSAGSNETGRKLSPCLPPSITRNGSATPLPNTRGRRCGAPARPSTDGQRLPSAGEPDGGSQRGSRLRVKGHSTQRAARR</sequence>
<dbReference type="AlphaFoldDB" id="A0AAD7RY45"/>
<dbReference type="Proteomes" id="UP001221898">
    <property type="component" value="Unassembled WGS sequence"/>
</dbReference>
<feature type="region of interest" description="Disordered" evidence="1">
    <location>
        <begin position="92"/>
        <end position="171"/>
    </location>
</feature>
<evidence type="ECO:0000313" key="3">
    <source>
        <dbReference type="Proteomes" id="UP001221898"/>
    </source>
</evidence>
<dbReference type="EMBL" id="JAINUG010000145">
    <property type="protein sequence ID" value="KAJ8392499.1"/>
    <property type="molecule type" value="Genomic_DNA"/>
</dbReference>
<feature type="compositionally biased region" description="Basic and acidic residues" evidence="1">
    <location>
        <begin position="1"/>
        <end position="10"/>
    </location>
</feature>
<protein>
    <submittedName>
        <fullName evidence="2">Uncharacterized protein</fullName>
    </submittedName>
</protein>
<evidence type="ECO:0000313" key="2">
    <source>
        <dbReference type="EMBL" id="KAJ8392499.1"/>
    </source>
</evidence>
<evidence type="ECO:0000256" key="1">
    <source>
        <dbReference type="SAM" id="MobiDB-lite"/>
    </source>
</evidence>